<keyword evidence="3" id="KW-1185">Reference proteome</keyword>
<dbReference type="EMBL" id="JAKLTR010000024">
    <property type="protein sequence ID" value="MCG2617692.1"/>
    <property type="molecule type" value="Genomic_DNA"/>
</dbReference>
<dbReference type="RefSeq" id="WP_237876505.1">
    <property type="nucleotide sequence ID" value="NZ_JAKLTR010000024.1"/>
</dbReference>
<keyword evidence="1" id="KW-0472">Membrane</keyword>
<comment type="caution">
    <text evidence="2">The sequence shown here is derived from an EMBL/GenBank/DDBJ whole genome shotgun (WGS) entry which is preliminary data.</text>
</comment>
<proteinExistence type="predicted"/>
<evidence type="ECO:0000256" key="1">
    <source>
        <dbReference type="SAM" id="Phobius"/>
    </source>
</evidence>
<organism evidence="2 3">
    <name type="scientific">Terrimonas ginsenosidimutans</name>
    <dbReference type="NCBI Taxonomy" id="2908004"/>
    <lineage>
        <taxon>Bacteria</taxon>
        <taxon>Pseudomonadati</taxon>
        <taxon>Bacteroidota</taxon>
        <taxon>Chitinophagia</taxon>
        <taxon>Chitinophagales</taxon>
        <taxon>Chitinophagaceae</taxon>
        <taxon>Terrimonas</taxon>
    </lineage>
</organism>
<feature type="transmembrane region" description="Helical" evidence="1">
    <location>
        <begin position="46"/>
        <end position="65"/>
    </location>
</feature>
<keyword evidence="1" id="KW-1133">Transmembrane helix</keyword>
<sequence length="187" mass="21503">MLVVFFITAFLLGLAGGIVYLIYLPFRNYLIRKGKLTAEMNRKVNIAYIFVILVLSGYFTFDAFFPGKSFFKNEFNTVTLRELPESAIFIEKNASYPDFHGDYCSSSQIMLSQIDYTNLLNEITNDTRISKDKYIVGSDEFSKTLGDKKAGDITNVFRRRIGVNNDFYYYIGFYKDGRTVFVTVCVV</sequence>
<name>A0ABS9KZ82_9BACT</name>
<gene>
    <name evidence="2" type="ORF">LZZ85_25550</name>
</gene>
<keyword evidence="1" id="KW-0812">Transmembrane</keyword>
<evidence type="ECO:0000313" key="3">
    <source>
        <dbReference type="Proteomes" id="UP001165367"/>
    </source>
</evidence>
<reference evidence="2" key="1">
    <citation type="submission" date="2022-01" db="EMBL/GenBank/DDBJ databases">
        <authorList>
            <person name="Jo J.-H."/>
            <person name="Im W.-T."/>
        </authorList>
    </citation>
    <scope>NUCLEOTIDE SEQUENCE</scope>
    <source>
        <strain evidence="2">NA20</strain>
    </source>
</reference>
<protein>
    <submittedName>
        <fullName evidence="2">Uncharacterized protein</fullName>
    </submittedName>
</protein>
<feature type="transmembrane region" description="Helical" evidence="1">
    <location>
        <begin position="6"/>
        <end position="26"/>
    </location>
</feature>
<evidence type="ECO:0000313" key="2">
    <source>
        <dbReference type="EMBL" id="MCG2617692.1"/>
    </source>
</evidence>
<dbReference type="Proteomes" id="UP001165367">
    <property type="component" value="Unassembled WGS sequence"/>
</dbReference>
<accession>A0ABS9KZ82</accession>